<dbReference type="Proteomes" id="UP000661691">
    <property type="component" value="Unassembled WGS sequence"/>
</dbReference>
<dbReference type="AlphaFoldDB" id="A0A926NDA6"/>
<comment type="caution">
    <text evidence="1">The sequence shown here is derived from an EMBL/GenBank/DDBJ whole genome shotgun (WGS) entry which is preliminary data.</text>
</comment>
<dbReference type="RefSeq" id="WP_191142700.1">
    <property type="nucleotide sequence ID" value="NZ_JACXAH010000034.1"/>
</dbReference>
<evidence type="ECO:0000313" key="2">
    <source>
        <dbReference type="Proteomes" id="UP000661691"/>
    </source>
</evidence>
<reference evidence="1" key="1">
    <citation type="submission" date="2020-09" db="EMBL/GenBank/DDBJ databases">
        <title>A novel bacterium of genus Hazenella, isolated from South China Sea.</title>
        <authorList>
            <person name="Huang H."/>
            <person name="Mo K."/>
            <person name="Hu Y."/>
        </authorList>
    </citation>
    <scope>NUCLEOTIDE SEQUENCE</scope>
    <source>
        <strain evidence="1">IB182357</strain>
    </source>
</reference>
<accession>A0A926NDA6</accession>
<evidence type="ECO:0000313" key="1">
    <source>
        <dbReference type="EMBL" id="MBD1373705.1"/>
    </source>
</evidence>
<sequence length="234" mass="27183">MSLGNGYYLCVSTCNTGIYNVERLEALITKLKTFGVNYESAHFLEIRPEESTYERLWDGVDERSDHIFSIDKLRKFFLSSLDLRLNNVLMRLVITFLDEVSYEVSLIMNYSELFESEPSSPRSVEIATRIEGLGLFLFEELDPIYGYIGIERGVYGIKDINEGSGIIENDRLYFNHKIYDKIKECIDIQKTYSFCHRNKLGGCYVRKTDVNDYTLDYKDNEIALLTNIFKSVLI</sequence>
<name>A0A926NDA6_9BACL</name>
<protein>
    <submittedName>
        <fullName evidence="1">Uncharacterized protein</fullName>
    </submittedName>
</protein>
<gene>
    <name evidence="1" type="ORF">IC620_15270</name>
</gene>
<dbReference type="EMBL" id="JACXAH010000034">
    <property type="protein sequence ID" value="MBD1373705.1"/>
    <property type="molecule type" value="Genomic_DNA"/>
</dbReference>
<keyword evidence="2" id="KW-1185">Reference proteome</keyword>
<proteinExistence type="predicted"/>
<organism evidence="1 2">
    <name type="scientific">Polycladospora coralii</name>
    <dbReference type="NCBI Taxonomy" id="2771432"/>
    <lineage>
        <taxon>Bacteria</taxon>
        <taxon>Bacillati</taxon>
        <taxon>Bacillota</taxon>
        <taxon>Bacilli</taxon>
        <taxon>Bacillales</taxon>
        <taxon>Thermoactinomycetaceae</taxon>
        <taxon>Polycladospora</taxon>
    </lineage>
</organism>